<name>A0A2U9CFZ6_SCOMX</name>
<evidence type="ECO:0000313" key="2">
    <source>
        <dbReference type="Proteomes" id="UP000246464"/>
    </source>
</evidence>
<dbReference type="Proteomes" id="UP000246464">
    <property type="component" value="Chromosome 16"/>
</dbReference>
<accession>A0A2U9CFZ6</accession>
<reference evidence="1 2" key="1">
    <citation type="submission" date="2017-12" db="EMBL/GenBank/DDBJ databases">
        <title>Integrating genomic resources of turbot (Scophthalmus maximus) in depth evaluation of genetic and physical mapping variation across individuals.</title>
        <authorList>
            <person name="Martinez P."/>
        </authorList>
    </citation>
    <scope>NUCLEOTIDE SEQUENCE [LARGE SCALE GENOMIC DNA]</scope>
</reference>
<protein>
    <submittedName>
        <fullName evidence="1">Uncharacterized protein</fullName>
    </submittedName>
</protein>
<organism evidence="1 2">
    <name type="scientific">Scophthalmus maximus</name>
    <name type="common">Turbot</name>
    <name type="synonym">Psetta maxima</name>
    <dbReference type="NCBI Taxonomy" id="52904"/>
    <lineage>
        <taxon>Eukaryota</taxon>
        <taxon>Metazoa</taxon>
        <taxon>Chordata</taxon>
        <taxon>Craniata</taxon>
        <taxon>Vertebrata</taxon>
        <taxon>Euteleostomi</taxon>
        <taxon>Actinopterygii</taxon>
        <taxon>Neopterygii</taxon>
        <taxon>Teleostei</taxon>
        <taxon>Neoteleostei</taxon>
        <taxon>Acanthomorphata</taxon>
        <taxon>Carangaria</taxon>
        <taxon>Pleuronectiformes</taxon>
        <taxon>Pleuronectoidei</taxon>
        <taxon>Scophthalmidae</taxon>
        <taxon>Scophthalmus</taxon>
    </lineage>
</organism>
<gene>
    <name evidence="1" type="ORF">SMAX5B_003713</name>
</gene>
<proteinExistence type="predicted"/>
<keyword evidence="2" id="KW-1185">Reference proteome</keyword>
<evidence type="ECO:0000313" key="1">
    <source>
        <dbReference type="EMBL" id="AWP15133.1"/>
    </source>
</evidence>
<dbReference type="AlphaFoldDB" id="A0A2U9CFZ6"/>
<dbReference type="EMBL" id="CP026258">
    <property type="protein sequence ID" value="AWP15133.1"/>
    <property type="molecule type" value="Genomic_DNA"/>
</dbReference>
<sequence>MSCEKTASVPPTLGFQPFPLSCTEISPSTPVPPLVLALGGRRLLTYGRCVLRVTCGSYFPPPGPPPARRTNCEQCAVVIVARMSSSFAVFISQCRPVKRSPHVMATAVSRGPLQLQIAEESEAPGTCGGRR</sequence>